<evidence type="ECO:0000313" key="2">
    <source>
        <dbReference type="Proteomes" id="UP000093561"/>
    </source>
</evidence>
<organism evidence="2 3">
    <name type="scientific">Wuchereria bancrofti</name>
    <dbReference type="NCBI Taxonomy" id="6293"/>
    <lineage>
        <taxon>Eukaryota</taxon>
        <taxon>Metazoa</taxon>
        <taxon>Ecdysozoa</taxon>
        <taxon>Nematoda</taxon>
        <taxon>Chromadorea</taxon>
        <taxon>Rhabditida</taxon>
        <taxon>Spirurina</taxon>
        <taxon>Spiruromorpha</taxon>
        <taxon>Filarioidea</taxon>
        <taxon>Onchocercidae</taxon>
        <taxon>Wuchereria</taxon>
    </lineage>
</organism>
<keyword evidence="1" id="KW-0812">Transmembrane</keyword>
<evidence type="ECO:0000313" key="3">
    <source>
        <dbReference type="WBParaSite" id="mrna-Wban_05539"/>
    </source>
</evidence>
<dbReference type="AlphaFoldDB" id="A0AAF5PTV9"/>
<keyword evidence="1" id="KW-1133">Transmembrane helix</keyword>
<sequence>MVAVKLCRQCRCLIYLCFPEVILQFAGQTIQLLVKCLVFDPL</sequence>
<dbReference type="WBParaSite" id="mrna-Wban_05539">
    <property type="protein sequence ID" value="mrna-Wban_05539"/>
    <property type="gene ID" value="Wban_05539"/>
</dbReference>
<reference evidence="3" key="3">
    <citation type="submission" date="2024-02" db="UniProtKB">
        <authorList>
            <consortium name="WormBaseParasite"/>
        </authorList>
    </citation>
    <scope>IDENTIFICATION</scope>
    <source>
        <strain evidence="3">pt0022</strain>
    </source>
</reference>
<dbReference type="Proteomes" id="UP000093561">
    <property type="component" value="Unassembled WGS sequence"/>
</dbReference>
<reference evidence="2" key="2">
    <citation type="journal article" date="2016" name="Mol. Ecol.">
        <title>Population genomics of the filarial nematode parasite Wuchereria bancrofti from mosquitoes.</title>
        <authorList>
            <person name="Small S.T."/>
            <person name="Reimer L.J."/>
            <person name="Tisch D.J."/>
            <person name="King C.L."/>
            <person name="Christensen B.M."/>
            <person name="Siba P.M."/>
            <person name="Kazura J.W."/>
            <person name="Serre D."/>
            <person name="Zimmerman P.A."/>
        </authorList>
    </citation>
    <scope>NUCLEOTIDE SEQUENCE</scope>
    <source>
        <strain evidence="2">pt0022</strain>
    </source>
</reference>
<protein>
    <submittedName>
        <fullName evidence="3">Uncharacterized protein</fullName>
    </submittedName>
</protein>
<accession>A0AAF5PTV9</accession>
<reference evidence="2" key="1">
    <citation type="submission" date="2015-03" db="EMBL/GenBank/DDBJ databases">
        <title>Wuchereria bancrofti Genome Sequencing Papua New Guinea Strain.</title>
        <authorList>
            <person name="Small S.T."/>
            <person name="Serre D."/>
            <person name="Zimmerman P.A."/>
        </authorList>
    </citation>
    <scope>NUCLEOTIDE SEQUENCE [LARGE SCALE GENOMIC DNA]</scope>
    <source>
        <strain evidence="2">pt0022</strain>
    </source>
</reference>
<name>A0AAF5PTV9_WUCBA</name>
<keyword evidence="1" id="KW-0472">Membrane</keyword>
<evidence type="ECO:0000256" key="1">
    <source>
        <dbReference type="SAM" id="Phobius"/>
    </source>
</evidence>
<feature type="transmembrane region" description="Helical" evidence="1">
    <location>
        <begin position="12"/>
        <end position="34"/>
    </location>
</feature>
<proteinExistence type="predicted"/>